<comment type="subcellular location">
    <subcellularLocation>
        <location evidence="1">Cell membrane</location>
        <topology evidence="1">Multi-pass membrane protein</topology>
    </subcellularLocation>
</comment>
<gene>
    <name evidence="7" type="ORF">ACFODZ_00150</name>
</gene>
<dbReference type="InterPro" id="IPR005598">
    <property type="entry name" value="ATP_synth_I"/>
</dbReference>
<feature type="transmembrane region" description="Helical" evidence="6">
    <location>
        <begin position="101"/>
        <end position="124"/>
    </location>
</feature>
<accession>A0ABV7J963</accession>
<evidence type="ECO:0000256" key="6">
    <source>
        <dbReference type="SAM" id="Phobius"/>
    </source>
</evidence>
<reference evidence="8" key="1">
    <citation type="journal article" date="2019" name="Int. J. Syst. Evol. Microbiol.">
        <title>The Global Catalogue of Microorganisms (GCM) 10K type strain sequencing project: providing services to taxonomists for standard genome sequencing and annotation.</title>
        <authorList>
            <consortium name="The Broad Institute Genomics Platform"/>
            <consortium name="The Broad Institute Genome Sequencing Center for Infectious Disease"/>
            <person name="Wu L."/>
            <person name="Ma J."/>
        </authorList>
    </citation>
    <scope>NUCLEOTIDE SEQUENCE [LARGE SCALE GENOMIC DNA]</scope>
    <source>
        <strain evidence="8">KCTC 42953</strain>
    </source>
</reference>
<evidence type="ECO:0000256" key="4">
    <source>
        <dbReference type="ARBA" id="ARBA00022989"/>
    </source>
</evidence>
<evidence type="ECO:0000256" key="2">
    <source>
        <dbReference type="ARBA" id="ARBA00022475"/>
    </source>
</evidence>
<evidence type="ECO:0000256" key="1">
    <source>
        <dbReference type="ARBA" id="ARBA00004651"/>
    </source>
</evidence>
<keyword evidence="3 6" id="KW-0812">Transmembrane</keyword>
<feature type="transmembrane region" description="Helical" evidence="6">
    <location>
        <begin position="17"/>
        <end position="35"/>
    </location>
</feature>
<keyword evidence="4 6" id="KW-1133">Transmembrane helix</keyword>
<evidence type="ECO:0000256" key="3">
    <source>
        <dbReference type="ARBA" id="ARBA00022692"/>
    </source>
</evidence>
<keyword evidence="8" id="KW-1185">Reference proteome</keyword>
<proteinExistence type="predicted"/>
<name>A0ABV7J963_9GAMM</name>
<dbReference type="EMBL" id="JBHRTS010000001">
    <property type="protein sequence ID" value="MFC3192636.1"/>
    <property type="molecule type" value="Genomic_DNA"/>
</dbReference>
<dbReference type="Pfam" id="PF03899">
    <property type="entry name" value="ATP-synt_I"/>
    <property type="match status" value="1"/>
</dbReference>
<sequence>MTKEITLQEVKKTVVKIPVYQVLIGALIATLFYFVQGSESAISAAAGAIISALGSLVFTVLVVAPMGDTKTLVGRMFKGEILKFVVIGLLFYLALTNYNFVLMPLLIGFMATLLAFWVALLTSFK</sequence>
<feature type="transmembrane region" description="Helical" evidence="6">
    <location>
        <begin position="76"/>
        <end position="95"/>
    </location>
</feature>
<organism evidence="7 8">
    <name type="scientific">Marinicella sediminis</name>
    <dbReference type="NCBI Taxonomy" id="1792834"/>
    <lineage>
        <taxon>Bacteria</taxon>
        <taxon>Pseudomonadati</taxon>
        <taxon>Pseudomonadota</taxon>
        <taxon>Gammaproteobacteria</taxon>
        <taxon>Lysobacterales</taxon>
        <taxon>Marinicellaceae</taxon>
        <taxon>Marinicella</taxon>
    </lineage>
</organism>
<feature type="transmembrane region" description="Helical" evidence="6">
    <location>
        <begin position="41"/>
        <end position="64"/>
    </location>
</feature>
<dbReference type="Proteomes" id="UP001595533">
    <property type="component" value="Unassembled WGS sequence"/>
</dbReference>
<keyword evidence="5 6" id="KW-0472">Membrane</keyword>
<evidence type="ECO:0000313" key="8">
    <source>
        <dbReference type="Proteomes" id="UP001595533"/>
    </source>
</evidence>
<evidence type="ECO:0000256" key="5">
    <source>
        <dbReference type="ARBA" id="ARBA00023136"/>
    </source>
</evidence>
<keyword evidence="2" id="KW-1003">Cell membrane</keyword>
<dbReference type="RefSeq" id="WP_077412827.1">
    <property type="nucleotide sequence ID" value="NZ_JBHRTS010000001.1"/>
</dbReference>
<comment type="caution">
    <text evidence="7">The sequence shown here is derived from an EMBL/GenBank/DDBJ whole genome shotgun (WGS) entry which is preliminary data.</text>
</comment>
<protein>
    <submittedName>
        <fullName evidence="7">ATP synthase subunit I</fullName>
    </submittedName>
</protein>
<evidence type="ECO:0000313" key="7">
    <source>
        <dbReference type="EMBL" id="MFC3192636.1"/>
    </source>
</evidence>